<keyword evidence="3" id="KW-1185">Reference proteome</keyword>
<dbReference type="Pfam" id="PF04628">
    <property type="entry name" value="Sedlin_N"/>
    <property type="match status" value="1"/>
</dbReference>
<dbReference type="InterPro" id="IPR006722">
    <property type="entry name" value="Sedlin"/>
</dbReference>
<dbReference type="EMBL" id="JBAWTH010000042">
    <property type="protein sequence ID" value="KAL2283594.1"/>
    <property type="molecule type" value="Genomic_DNA"/>
</dbReference>
<reference evidence="2 3" key="1">
    <citation type="submission" date="2024-03" db="EMBL/GenBank/DDBJ databases">
        <title>A high-quality draft genome sequence of Diaporthe vaccinii, a causative agent of upright dieback and viscid rot disease in cranberry plants.</title>
        <authorList>
            <person name="Sarrasin M."/>
            <person name="Lang B.F."/>
            <person name="Burger G."/>
        </authorList>
    </citation>
    <scope>NUCLEOTIDE SEQUENCE [LARGE SCALE GENOMIC DNA]</scope>
    <source>
        <strain evidence="2 3">IS7</strain>
    </source>
</reference>
<organism evidence="2 3">
    <name type="scientific">Diaporthe vaccinii</name>
    <dbReference type="NCBI Taxonomy" id="105482"/>
    <lineage>
        <taxon>Eukaryota</taxon>
        <taxon>Fungi</taxon>
        <taxon>Dikarya</taxon>
        <taxon>Ascomycota</taxon>
        <taxon>Pezizomycotina</taxon>
        <taxon>Sordariomycetes</taxon>
        <taxon>Sordariomycetidae</taxon>
        <taxon>Diaporthales</taxon>
        <taxon>Diaporthaceae</taxon>
        <taxon>Diaporthe</taxon>
        <taxon>Diaporthe eres species complex</taxon>
    </lineage>
</organism>
<dbReference type="InterPro" id="IPR011012">
    <property type="entry name" value="Longin-like_dom_sf"/>
</dbReference>
<sequence>MSYYFAIIGTQDNPLFEHEFGTSKQGGDGQSRFSDQARHLNQFILHSALDVVEEVQWNNGQLYLKVIDKFFNNYISCFVTGANVKFLLLHQPFGGSSSSGSSRSSTSIAANPTSAATEEAIKSFFLEVYENWVKAVMNPFYKVNMEVKSPIFRQRVFAAGRKYLRVVQYVHQVYLRRTCLATKGRSSPNSDALPFRLIRETPTPKINKCCRSLRPALLLYDHQTSPLSPVGPRPLVALPMLCREGCRKSTSAKTTECIRPPHALPPVDRCRQREQKPLNHRNRTGYGPGA</sequence>
<feature type="compositionally biased region" description="Basic and acidic residues" evidence="1">
    <location>
        <begin position="268"/>
        <end position="277"/>
    </location>
</feature>
<dbReference type="Gene3D" id="3.30.450.70">
    <property type="match status" value="1"/>
</dbReference>
<dbReference type="Proteomes" id="UP001600888">
    <property type="component" value="Unassembled WGS sequence"/>
</dbReference>
<evidence type="ECO:0000256" key="1">
    <source>
        <dbReference type="SAM" id="MobiDB-lite"/>
    </source>
</evidence>
<dbReference type="PANTHER" id="PTHR12403">
    <property type="entry name" value="TRAFFICKING PROTEIN PARTICLE COMPLEX SUBUNIT 2"/>
    <property type="match status" value="1"/>
</dbReference>
<dbReference type="SUPFAM" id="SSF64356">
    <property type="entry name" value="SNARE-like"/>
    <property type="match status" value="1"/>
</dbReference>
<feature type="region of interest" description="Disordered" evidence="1">
    <location>
        <begin position="257"/>
        <end position="290"/>
    </location>
</feature>
<accession>A0ABR4EMD6</accession>
<protein>
    <recommendedName>
        <fullName evidence="4">Trafficking protein particle complex subunit 2</fullName>
    </recommendedName>
</protein>
<evidence type="ECO:0008006" key="4">
    <source>
        <dbReference type="Google" id="ProtNLM"/>
    </source>
</evidence>
<name>A0ABR4EMD6_9PEZI</name>
<gene>
    <name evidence="2" type="ORF">FJTKL_09901</name>
</gene>
<evidence type="ECO:0000313" key="3">
    <source>
        <dbReference type="Proteomes" id="UP001600888"/>
    </source>
</evidence>
<proteinExistence type="predicted"/>
<evidence type="ECO:0000313" key="2">
    <source>
        <dbReference type="EMBL" id="KAL2283594.1"/>
    </source>
</evidence>
<comment type="caution">
    <text evidence="2">The sequence shown here is derived from an EMBL/GenBank/DDBJ whole genome shotgun (WGS) entry which is preliminary data.</text>
</comment>
<dbReference type="CDD" id="cd14825">
    <property type="entry name" value="TRAPPC2_sedlin"/>
    <property type="match status" value="1"/>
</dbReference>